<dbReference type="EnsemblMetazoa" id="XM_022804362">
    <property type="protein sequence ID" value="XP_022660097"/>
    <property type="gene ID" value="LOC111249899"/>
</dbReference>
<dbReference type="GO" id="GO:0008613">
    <property type="term" value="F:diuretic hormone activity"/>
    <property type="evidence" value="ECO:0007669"/>
    <property type="project" value="InterPro"/>
</dbReference>
<dbReference type="OrthoDB" id="6495587at2759"/>
<dbReference type="GO" id="GO:0001664">
    <property type="term" value="F:G protein-coupled receptor binding"/>
    <property type="evidence" value="ECO:0007669"/>
    <property type="project" value="TreeGrafter"/>
</dbReference>
<dbReference type="InParanoid" id="A0A7M7K3X1"/>
<dbReference type="Proteomes" id="UP000594260">
    <property type="component" value="Unplaced"/>
</dbReference>
<dbReference type="GO" id="GO:0005615">
    <property type="term" value="C:extracellular space"/>
    <property type="evidence" value="ECO:0007669"/>
    <property type="project" value="TreeGrafter"/>
</dbReference>
<dbReference type="RefSeq" id="XP_022660097.1">
    <property type="nucleotide sequence ID" value="XM_022804362.1"/>
</dbReference>
<name>A0A7M7K3X1_VARDE</name>
<dbReference type="PANTHER" id="PTHR41146:SF1">
    <property type="entry name" value="DIURETIC HORMONE CLASS 2"/>
    <property type="match status" value="1"/>
</dbReference>
<dbReference type="InterPro" id="IPR034439">
    <property type="entry name" value="DH2-like"/>
</dbReference>
<dbReference type="PROSITE" id="PS51257">
    <property type="entry name" value="PROKAR_LIPOPROTEIN"/>
    <property type="match status" value="1"/>
</dbReference>
<evidence type="ECO:0000313" key="4">
    <source>
        <dbReference type="EnsemblMetazoa" id="XP_022660097"/>
    </source>
</evidence>
<protein>
    <submittedName>
        <fullName evidence="4">Uncharacterized protein</fullName>
    </submittedName>
</protein>
<evidence type="ECO:0000256" key="2">
    <source>
        <dbReference type="ARBA" id="ARBA00022525"/>
    </source>
</evidence>
<evidence type="ECO:0000256" key="3">
    <source>
        <dbReference type="SAM" id="SignalP"/>
    </source>
</evidence>
<reference evidence="4" key="1">
    <citation type="submission" date="2021-01" db="UniProtKB">
        <authorList>
            <consortium name="EnsemblMetazoa"/>
        </authorList>
    </citation>
    <scope>IDENTIFICATION</scope>
</reference>
<dbReference type="AlphaFoldDB" id="A0A7M7K3X1"/>
<keyword evidence="2" id="KW-0964">Secreted</keyword>
<dbReference type="GeneID" id="111249899"/>
<organism evidence="4 5">
    <name type="scientific">Varroa destructor</name>
    <name type="common">Honeybee mite</name>
    <dbReference type="NCBI Taxonomy" id="109461"/>
    <lineage>
        <taxon>Eukaryota</taxon>
        <taxon>Metazoa</taxon>
        <taxon>Ecdysozoa</taxon>
        <taxon>Arthropoda</taxon>
        <taxon>Chelicerata</taxon>
        <taxon>Arachnida</taxon>
        <taxon>Acari</taxon>
        <taxon>Parasitiformes</taxon>
        <taxon>Mesostigmata</taxon>
        <taxon>Gamasina</taxon>
        <taxon>Dermanyssoidea</taxon>
        <taxon>Varroidae</taxon>
        <taxon>Varroa</taxon>
    </lineage>
</organism>
<feature type="signal peptide" evidence="3">
    <location>
        <begin position="1"/>
        <end position="23"/>
    </location>
</feature>
<dbReference type="GO" id="GO:0007589">
    <property type="term" value="P:body fluid secretion"/>
    <property type="evidence" value="ECO:0007669"/>
    <property type="project" value="InterPro"/>
</dbReference>
<feature type="chain" id="PRO_5029825294" evidence="3">
    <location>
        <begin position="24"/>
        <end position="177"/>
    </location>
</feature>
<dbReference type="CTD" id="34181"/>
<proteinExistence type="predicted"/>
<dbReference type="PANTHER" id="PTHR41146">
    <property type="entry name" value="DIURETIC HORMONE CLASS 2"/>
    <property type="match status" value="1"/>
</dbReference>
<accession>A0A7M7K3X1</accession>
<comment type="subcellular location">
    <subcellularLocation>
        <location evidence="1">Secreted</location>
    </subcellularLocation>
</comment>
<evidence type="ECO:0000313" key="5">
    <source>
        <dbReference type="Proteomes" id="UP000594260"/>
    </source>
</evidence>
<keyword evidence="3" id="KW-0732">Signal</keyword>
<sequence>MELGSRATSFVQLLYQIVAVACCAIETCVCPGDTSYVSNILLTFDSLVSVYERKWLAGVNSEVERESLVLINCTKQGLTVFFPAVVDFVEMTQIQVVVVVFLLAFAGCFTSPAPRSDEALQYYYFMQHPPSVELMLGDKRSNGMLDFGLARGMSGVDAAKARLGLKYANDPYGPGRR</sequence>
<dbReference type="KEGG" id="vde:111249899"/>
<keyword evidence="5" id="KW-1185">Reference proteome</keyword>
<evidence type="ECO:0000256" key="1">
    <source>
        <dbReference type="ARBA" id="ARBA00004613"/>
    </source>
</evidence>